<feature type="coiled-coil region" evidence="1">
    <location>
        <begin position="1040"/>
        <end position="1153"/>
    </location>
</feature>
<feature type="compositionally biased region" description="Acidic residues" evidence="2">
    <location>
        <begin position="752"/>
        <end position="783"/>
    </location>
</feature>
<dbReference type="AlphaFoldDB" id="A0A7R9CHK0"/>
<dbReference type="PANTHER" id="PTHR17550:SF4">
    <property type="entry name" value="E3 UBIQUITIN-PROTEIN LIGASE TTC3"/>
    <property type="match status" value="1"/>
</dbReference>
<sequence>MKAIHVEDIPFMTDDSGQEEDECNIDEENNYEDDNLVSNVPHNCSITCFPFNEPTANKVAQISIPMSCNHGGLPEPKQKGKKKKKKKRGPIESEHITNDTFLNIAQEIRKEKLTLFPDTTPTIDHLWSAKKKDIQTLMREGSEVMAAGLPNKAIEKYRAAVDILNEFPYVNLDMTEMDVVLLKYSLCTSWVRSTVYEDIVHALEMLKELEASHSAKLPAVHYALATAYSKLNRPKPAQEHVENGLSFLRKGFDFCAYPWPGTNSMIKETNHEDLEISLKSMLQVCRAHHKPDAVCRHENCLKISTHILPSESIFYSDPDFAGFVTVICEQKCRIEYHINCWKDFKESAQTVAKLRDKDILGQPCLTTDCVSKAKQRSMLIRIEIVGEDGQIKTFLDIEKKTADTVRGSKKIKKKKHEKHSENTAEKLIATYKAQAIATSQSTLDSTTPGIASLLLNGHQFPARLLHGTAVGPLHGTAAWSINRPLVCPPDFHSAVRPDCTYEEYIEYDITVWGTLDATNIIKEQLFSVYCLKNAIFAYEPKHRPVQASKERPKEKESDKKTKTEPAVDQEHDLDEIELDLNSLLERLEEQRSANFYVDPGRHFNPRLAYFGVQEIKDMTSFLPQSESEKEGSGEKEFIYSYFYEYIRDEDEQKTIDIRKKWLDDDQLFEGMNKYVGDPDMICDFLVESPRFAVIDDFMCLAETIPITYCAKCSGDNGTWWSAGLKSLRHSTDNGDNIGAKAESLTSTGMYESDMDSQDGDGDDEDNDGDEEEDDETYEEDNDIEQNKDRQNTQKPKVFTSDGNNAKTNEVNKSEKLVEKQENNRSEDTIYNIESKKSVTEPSIIVSKENDKDKEEEHCDLVKDGEKQKLYKTENASHKKLIETKSTMESAMSEKQNELELKPKYNLPLLNPHANEFLPPLEQQVTASLENEIVSAKEAIKERKSSLPVLYTSSNVVYPASPQNAIKWSTEDGQSVATWRISTADFHDLPVMSSSTKPVTKDMAIQTDEGDDIQGLADRYLNERDQALSVLSRMKHVCLELQKDLKKNKDLKAKYDEVVEERDAIKEQSEISTTLLNAKVTSVEATNKKIREENAAELKMMQDKIESYQNQMEVQQKQIEKERKDNQSEVLRLKESLQIVCEDLQGKLNTYKQESEHIAILQQKYSAVEHLRAQHCKELWNLNFSVTSSAVKM</sequence>
<feature type="region of interest" description="Disordered" evidence="2">
    <location>
        <begin position="543"/>
        <end position="571"/>
    </location>
</feature>
<evidence type="ECO:0000256" key="1">
    <source>
        <dbReference type="SAM" id="Coils"/>
    </source>
</evidence>
<keyword evidence="1" id="KW-0175">Coiled coil</keyword>
<protein>
    <recommendedName>
        <fullName evidence="3">E3 ubiquitin-protein ligase TTC3/DZIP3 domain-containing protein</fullName>
    </recommendedName>
</protein>
<evidence type="ECO:0000256" key="2">
    <source>
        <dbReference type="SAM" id="MobiDB-lite"/>
    </source>
</evidence>
<dbReference type="InterPro" id="IPR043866">
    <property type="entry name" value="TTC3/DZIP3_dom"/>
</dbReference>
<dbReference type="SUPFAM" id="SSF48452">
    <property type="entry name" value="TPR-like"/>
    <property type="match status" value="1"/>
</dbReference>
<feature type="compositionally biased region" description="Basic and acidic residues" evidence="2">
    <location>
        <begin position="548"/>
        <end position="570"/>
    </location>
</feature>
<dbReference type="Pfam" id="PF19179">
    <property type="entry name" value="TTC3_DZIP3_dom"/>
    <property type="match status" value="1"/>
</dbReference>
<dbReference type="Gene3D" id="1.25.40.10">
    <property type="entry name" value="Tetratricopeptide repeat domain"/>
    <property type="match status" value="1"/>
</dbReference>
<gene>
    <name evidence="4" type="ORF">TCEB3V08_LOCUS2730</name>
</gene>
<accession>A0A7R9CHK0</accession>
<feature type="region of interest" description="Disordered" evidence="2">
    <location>
        <begin position="731"/>
        <end position="833"/>
    </location>
</feature>
<evidence type="ECO:0000259" key="3">
    <source>
        <dbReference type="Pfam" id="PF19179"/>
    </source>
</evidence>
<dbReference type="UniPathway" id="UPA00143"/>
<feature type="compositionally biased region" description="Basic and acidic residues" evidence="2">
    <location>
        <begin position="809"/>
        <end position="833"/>
    </location>
</feature>
<feature type="region of interest" description="Disordered" evidence="2">
    <location>
        <begin position="1"/>
        <end position="20"/>
    </location>
</feature>
<reference evidence="4" key="1">
    <citation type="submission" date="2020-11" db="EMBL/GenBank/DDBJ databases">
        <authorList>
            <person name="Tran Van P."/>
        </authorList>
    </citation>
    <scope>NUCLEOTIDE SEQUENCE</scope>
</reference>
<dbReference type="EMBL" id="OC317075">
    <property type="protein sequence ID" value="CAD7394825.1"/>
    <property type="molecule type" value="Genomic_DNA"/>
</dbReference>
<evidence type="ECO:0000313" key="4">
    <source>
        <dbReference type="EMBL" id="CAD7394825.1"/>
    </source>
</evidence>
<feature type="region of interest" description="Disordered" evidence="2">
    <location>
        <begin position="68"/>
        <end position="92"/>
    </location>
</feature>
<name>A0A7R9CHK0_TIMCR</name>
<proteinExistence type="predicted"/>
<feature type="domain" description="E3 ubiquitin-protein ligase TTC3/DZIP3" evidence="3">
    <location>
        <begin position="266"/>
        <end position="392"/>
    </location>
</feature>
<dbReference type="InterPro" id="IPR011990">
    <property type="entry name" value="TPR-like_helical_dom_sf"/>
</dbReference>
<dbReference type="PANTHER" id="PTHR17550">
    <property type="entry name" value="E3 UBIQUITIN-PROTEIN LIGASE TTC3"/>
    <property type="match status" value="1"/>
</dbReference>
<dbReference type="GO" id="GO:0016567">
    <property type="term" value="P:protein ubiquitination"/>
    <property type="evidence" value="ECO:0007669"/>
    <property type="project" value="UniProtKB-UniPathway"/>
</dbReference>
<organism evidence="4">
    <name type="scientific">Timema cristinae</name>
    <name type="common">Walking stick</name>
    <dbReference type="NCBI Taxonomy" id="61476"/>
    <lineage>
        <taxon>Eukaryota</taxon>
        <taxon>Metazoa</taxon>
        <taxon>Ecdysozoa</taxon>
        <taxon>Arthropoda</taxon>
        <taxon>Hexapoda</taxon>
        <taxon>Insecta</taxon>
        <taxon>Pterygota</taxon>
        <taxon>Neoptera</taxon>
        <taxon>Polyneoptera</taxon>
        <taxon>Phasmatodea</taxon>
        <taxon>Timematodea</taxon>
        <taxon>Timematoidea</taxon>
        <taxon>Timematidae</taxon>
        <taxon>Timema</taxon>
    </lineage>
</organism>
<feature type="compositionally biased region" description="Basic residues" evidence="2">
    <location>
        <begin position="79"/>
        <end position="88"/>
    </location>
</feature>